<organism evidence="1 2">
    <name type="scientific">Cephalotus follicularis</name>
    <name type="common">Albany pitcher plant</name>
    <dbReference type="NCBI Taxonomy" id="3775"/>
    <lineage>
        <taxon>Eukaryota</taxon>
        <taxon>Viridiplantae</taxon>
        <taxon>Streptophyta</taxon>
        <taxon>Embryophyta</taxon>
        <taxon>Tracheophyta</taxon>
        <taxon>Spermatophyta</taxon>
        <taxon>Magnoliopsida</taxon>
        <taxon>eudicotyledons</taxon>
        <taxon>Gunneridae</taxon>
        <taxon>Pentapetalae</taxon>
        <taxon>rosids</taxon>
        <taxon>fabids</taxon>
        <taxon>Oxalidales</taxon>
        <taxon>Cephalotaceae</taxon>
        <taxon>Cephalotus</taxon>
    </lineage>
</organism>
<accession>A0A1Q3DIL8</accession>
<reference evidence="2" key="1">
    <citation type="submission" date="2016-04" db="EMBL/GenBank/DDBJ databases">
        <title>Cephalotus genome sequencing.</title>
        <authorList>
            <person name="Fukushima K."/>
            <person name="Hasebe M."/>
            <person name="Fang X."/>
        </authorList>
    </citation>
    <scope>NUCLEOTIDE SEQUENCE [LARGE SCALE GENOMIC DNA]</scope>
    <source>
        <strain evidence="2">cv. St1</strain>
    </source>
</reference>
<feature type="non-terminal residue" evidence="1">
    <location>
        <position position="1"/>
    </location>
</feature>
<dbReference type="InParanoid" id="A0A1Q3DIL8"/>
<dbReference type="OrthoDB" id="1742963at2759"/>
<evidence type="ECO:0000313" key="2">
    <source>
        <dbReference type="Proteomes" id="UP000187406"/>
    </source>
</evidence>
<protein>
    <recommendedName>
        <fullName evidence="3">Zf-RVT domain-containing protein</fullName>
    </recommendedName>
</protein>
<gene>
    <name evidence="1" type="ORF">CFOL_v3_35626</name>
</gene>
<dbReference type="Proteomes" id="UP000187406">
    <property type="component" value="Unassembled WGS sequence"/>
</dbReference>
<evidence type="ECO:0008006" key="3">
    <source>
        <dbReference type="Google" id="ProtNLM"/>
    </source>
</evidence>
<sequence>LKAFNLAMLVKQGWRLITHEDSLCSMVLKARYFKYGTFSEVSMGHNPSFTWRSVHKAKEVLKRGLKWKVGNKLSIDVWSKGWIPNVEDCPTPNTANTLGNEA</sequence>
<dbReference type="EMBL" id="BDDD01009208">
    <property type="protein sequence ID" value="GAV92245.1"/>
    <property type="molecule type" value="Genomic_DNA"/>
</dbReference>
<proteinExistence type="predicted"/>
<comment type="caution">
    <text evidence="1">The sequence shown here is derived from an EMBL/GenBank/DDBJ whole genome shotgun (WGS) entry which is preliminary data.</text>
</comment>
<evidence type="ECO:0000313" key="1">
    <source>
        <dbReference type="EMBL" id="GAV92245.1"/>
    </source>
</evidence>
<keyword evidence="2" id="KW-1185">Reference proteome</keyword>
<dbReference type="AlphaFoldDB" id="A0A1Q3DIL8"/>
<name>A0A1Q3DIL8_CEPFO</name>